<gene>
    <name evidence="1" type="ORF">B0H64DRAFT_244020</name>
</gene>
<comment type="caution">
    <text evidence="1">The sequence shown here is derived from an EMBL/GenBank/DDBJ whole genome shotgun (WGS) entry which is preliminary data.</text>
</comment>
<dbReference type="EMBL" id="JAUEPN010000008">
    <property type="protein sequence ID" value="KAK3292020.1"/>
    <property type="molecule type" value="Genomic_DNA"/>
</dbReference>
<dbReference type="Proteomes" id="UP001278766">
    <property type="component" value="Unassembled WGS sequence"/>
</dbReference>
<reference evidence="1" key="2">
    <citation type="submission" date="2023-06" db="EMBL/GenBank/DDBJ databases">
        <authorList>
            <consortium name="Lawrence Berkeley National Laboratory"/>
            <person name="Haridas S."/>
            <person name="Hensen N."/>
            <person name="Bonometti L."/>
            <person name="Westerberg I."/>
            <person name="Brannstrom I.O."/>
            <person name="Guillou S."/>
            <person name="Cros-Aarteil S."/>
            <person name="Calhoun S."/>
            <person name="Kuo A."/>
            <person name="Mondo S."/>
            <person name="Pangilinan J."/>
            <person name="Riley R."/>
            <person name="Labutti K."/>
            <person name="Andreopoulos B."/>
            <person name="Lipzen A."/>
            <person name="Chen C."/>
            <person name="Yanf M."/>
            <person name="Daum C."/>
            <person name="Ng V."/>
            <person name="Clum A."/>
            <person name="Steindorff A."/>
            <person name="Ohm R."/>
            <person name="Martin F."/>
            <person name="Silar P."/>
            <person name="Natvig D."/>
            <person name="Lalanne C."/>
            <person name="Gautier V."/>
            <person name="Ament-Velasquez S.L."/>
            <person name="Kruys A."/>
            <person name="Hutchinson M.I."/>
            <person name="Powell A.J."/>
            <person name="Barry K."/>
            <person name="Miller A.N."/>
            <person name="Grigoriev I.V."/>
            <person name="Debuchy R."/>
            <person name="Gladieux P."/>
            <person name="Thoren M.H."/>
            <person name="Johannesson H."/>
        </authorList>
    </citation>
    <scope>NUCLEOTIDE SEQUENCE</scope>
    <source>
        <strain evidence="1">CBS 168.71</strain>
    </source>
</reference>
<evidence type="ECO:0000313" key="1">
    <source>
        <dbReference type="EMBL" id="KAK3292020.1"/>
    </source>
</evidence>
<reference evidence="1" key="1">
    <citation type="journal article" date="2023" name="Mol. Phylogenet. Evol.">
        <title>Genome-scale phylogeny and comparative genomics of the fungal order Sordariales.</title>
        <authorList>
            <person name="Hensen N."/>
            <person name="Bonometti L."/>
            <person name="Westerberg I."/>
            <person name="Brannstrom I.O."/>
            <person name="Guillou S."/>
            <person name="Cros-Aarteil S."/>
            <person name="Calhoun S."/>
            <person name="Haridas S."/>
            <person name="Kuo A."/>
            <person name="Mondo S."/>
            <person name="Pangilinan J."/>
            <person name="Riley R."/>
            <person name="LaButti K."/>
            <person name="Andreopoulos B."/>
            <person name="Lipzen A."/>
            <person name="Chen C."/>
            <person name="Yan M."/>
            <person name="Daum C."/>
            <person name="Ng V."/>
            <person name="Clum A."/>
            <person name="Steindorff A."/>
            <person name="Ohm R.A."/>
            <person name="Martin F."/>
            <person name="Silar P."/>
            <person name="Natvig D.O."/>
            <person name="Lalanne C."/>
            <person name="Gautier V."/>
            <person name="Ament-Velasquez S.L."/>
            <person name="Kruys A."/>
            <person name="Hutchinson M.I."/>
            <person name="Powell A.J."/>
            <person name="Barry K."/>
            <person name="Miller A.N."/>
            <person name="Grigoriev I.V."/>
            <person name="Debuchy R."/>
            <person name="Gladieux P."/>
            <person name="Hiltunen Thoren M."/>
            <person name="Johannesson H."/>
        </authorList>
    </citation>
    <scope>NUCLEOTIDE SEQUENCE</scope>
    <source>
        <strain evidence="1">CBS 168.71</strain>
    </source>
</reference>
<proteinExistence type="predicted"/>
<name>A0AAE0H963_9PEZI</name>
<keyword evidence="2" id="KW-1185">Reference proteome</keyword>
<sequence>MASRRDLDGRREWFWSRDGRQLFLFPESNRRRYNRIAGHPFAWLNFSRPQLGSPVLLHAIAWLAGWFVSRSSSSSPHGLAQLCTIKPFRCRLEGWLVLLVVVRNPSCVVKVSWVESRGSYTKHATKYWKRKREKTGRKMGRGRCTGCDGAYLTGF</sequence>
<dbReference type="RefSeq" id="XP_062655534.1">
    <property type="nucleotide sequence ID" value="XM_062799891.1"/>
</dbReference>
<accession>A0AAE0H963</accession>
<dbReference type="AlphaFoldDB" id="A0AAE0H963"/>
<dbReference type="GeneID" id="87836839"/>
<protein>
    <submittedName>
        <fullName evidence="1">Uncharacterized protein</fullName>
    </submittedName>
</protein>
<evidence type="ECO:0000313" key="2">
    <source>
        <dbReference type="Proteomes" id="UP001278766"/>
    </source>
</evidence>
<organism evidence="1 2">
    <name type="scientific">Chaetomium fimeti</name>
    <dbReference type="NCBI Taxonomy" id="1854472"/>
    <lineage>
        <taxon>Eukaryota</taxon>
        <taxon>Fungi</taxon>
        <taxon>Dikarya</taxon>
        <taxon>Ascomycota</taxon>
        <taxon>Pezizomycotina</taxon>
        <taxon>Sordariomycetes</taxon>
        <taxon>Sordariomycetidae</taxon>
        <taxon>Sordariales</taxon>
        <taxon>Chaetomiaceae</taxon>
        <taxon>Chaetomium</taxon>
    </lineage>
</organism>